<dbReference type="AlphaFoldDB" id="A0A1T4WNJ7"/>
<organism evidence="2 3">
    <name type="scientific">Desulfobaculum bizertense DSM 18034</name>
    <dbReference type="NCBI Taxonomy" id="1121442"/>
    <lineage>
        <taxon>Bacteria</taxon>
        <taxon>Pseudomonadati</taxon>
        <taxon>Thermodesulfobacteriota</taxon>
        <taxon>Desulfovibrionia</taxon>
        <taxon>Desulfovibrionales</taxon>
        <taxon>Desulfovibrionaceae</taxon>
        <taxon>Desulfobaculum</taxon>
    </lineage>
</organism>
<evidence type="ECO:0000256" key="1">
    <source>
        <dbReference type="SAM" id="Phobius"/>
    </source>
</evidence>
<keyword evidence="1" id="KW-0812">Transmembrane</keyword>
<protein>
    <submittedName>
        <fullName evidence="2">Uncharacterized protein</fullName>
    </submittedName>
</protein>
<sequence>MTRRYSETTERVENRTNLEQALKAMPAYAPPSDLARKTLERVQNETQRPAFDWFQFLSPAGRGLVCASVLGALLLGMSLGYFAGQPVNQQYQTSGLVASLQEEPPSLF</sequence>
<name>A0A1T4WNJ7_9BACT</name>
<gene>
    <name evidence="2" type="ORF">SAMN02745702_02454</name>
</gene>
<feature type="transmembrane region" description="Helical" evidence="1">
    <location>
        <begin position="64"/>
        <end position="84"/>
    </location>
</feature>
<keyword evidence="3" id="KW-1185">Reference proteome</keyword>
<evidence type="ECO:0000313" key="3">
    <source>
        <dbReference type="Proteomes" id="UP000189733"/>
    </source>
</evidence>
<proteinExistence type="predicted"/>
<keyword evidence="1" id="KW-0472">Membrane</keyword>
<dbReference type="STRING" id="1121442.SAMN02745702_02454"/>
<dbReference type="Proteomes" id="UP000189733">
    <property type="component" value="Unassembled WGS sequence"/>
</dbReference>
<keyword evidence="1" id="KW-1133">Transmembrane helix</keyword>
<evidence type="ECO:0000313" key="2">
    <source>
        <dbReference type="EMBL" id="SKA78906.1"/>
    </source>
</evidence>
<dbReference type="EMBL" id="FUYA01000009">
    <property type="protein sequence ID" value="SKA78906.1"/>
    <property type="molecule type" value="Genomic_DNA"/>
</dbReference>
<reference evidence="2 3" key="1">
    <citation type="submission" date="2017-02" db="EMBL/GenBank/DDBJ databases">
        <authorList>
            <person name="Peterson S.W."/>
        </authorList>
    </citation>
    <scope>NUCLEOTIDE SEQUENCE [LARGE SCALE GENOMIC DNA]</scope>
    <source>
        <strain evidence="2 3">DSM 18034</strain>
    </source>
</reference>
<dbReference type="RefSeq" id="WP_078685736.1">
    <property type="nucleotide sequence ID" value="NZ_FUYA01000009.1"/>
</dbReference>
<accession>A0A1T4WNJ7</accession>